<protein>
    <submittedName>
        <fullName evidence="3">Uncharacterized protein</fullName>
    </submittedName>
</protein>
<reference evidence="3 4" key="1">
    <citation type="submission" date="2018-01" db="EMBL/GenBank/DDBJ databases">
        <authorList>
            <person name="Gaut B.S."/>
            <person name="Morton B.R."/>
            <person name="Clegg M.T."/>
            <person name="Duvall M.R."/>
        </authorList>
    </citation>
    <scope>NUCLEOTIDE SEQUENCE [LARGE SCALE GENOMIC DNA]</scope>
    <source>
        <strain evidence="3">GP69</strain>
    </source>
</reference>
<feature type="region of interest" description="Disordered" evidence="2">
    <location>
        <begin position="120"/>
        <end position="139"/>
    </location>
</feature>
<dbReference type="AlphaFoldDB" id="A0A2K4ZD62"/>
<keyword evidence="4" id="KW-1185">Reference proteome</keyword>
<feature type="coiled-coil region" evidence="1">
    <location>
        <begin position="144"/>
        <end position="178"/>
    </location>
</feature>
<dbReference type="Proteomes" id="UP000236311">
    <property type="component" value="Unassembled WGS sequence"/>
</dbReference>
<proteinExistence type="predicted"/>
<sequence length="274" mass="30922">MSIEVNTNRNTGVRQITIKKPDGSKVGTITIHSQSLKKLKKLGYKQRRISTMITQATTSGNARQVLASAKTETVNLRRKLVSGKYNDREVRAAIRHAERMERVAKKRMKHLQQEEYIEKHGGGTWPTNLDEEERKKDGQELEMSDFAEISAEEMEQLMEELQEEMEELAREQEMEELELMQTVQSDMDPAELEQLKKKHRAEEMREIVEADMKYLKALFSQLEKERQEASAGDMGVALQLAGVEIPVQVDTRSAAEVASAAAPPAAGGNIDLAL</sequence>
<evidence type="ECO:0000313" key="4">
    <source>
        <dbReference type="Proteomes" id="UP000236311"/>
    </source>
</evidence>
<name>A0A2K4ZD62_9FIRM</name>
<evidence type="ECO:0000313" key="3">
    <source>
        <dbReference type="EMBL" id="SOY28381.1"/>
    </source>
</evidence>
<evidence type="ECO:0000256" key="2">
    <source>
        <dbReference type="SAM" id="MobiDB-lite"/>
    </source>
</evidence>
<evidence type="ECO:0000256" key="1">
    <source>
        <dbReference type="SAM" id="Coils"/>
    </source>
</evidence>
<dbReference type="OrthoDB" id="9799415at2"/>
<keyword evidence="1" id="KW-0175">Coiled coil</keyword>
<dbReference type="EMBL" id="OFSM01000004">
    <property type="protein sequence ID" value="SOY28381.1"/>
    <property type="molecule type" value="Genomic_DNA"/>
</dbReference>
<organism evidence="3 4">
    <name type="scientific">Acetatifactor muris</name>
    <dbReference type="NCBI Taxonomy" id="879566"/>
    <lineage>
        <taxon>Bacteria</taxon>
        <taxon>Bacillati</taxon>
        <taxon>Bacillota</taxon>
        <taxon>Clostridia</taxon>
        <taxon>Lachnospirales</taxon>
        <taxon>Lachnospiraceae</taxon>
        <taxon>Acetatifactor</taxon>
    </lineage>
</organism>
<dbReference type="RefSeq" id="WP_103238462.1">
    <property type="nucleotide sequence ID" value="NZ_CANRXC010000047.1"/>
</dbReference>
<accession>A0A2K4ZD62</accession>
<gene>
    <name evidence="3" type="ORF">AMURIS_01088</name>
</gene>